<dbReference type="InterPro" id="IPR002110">
    <property type="entry name" value="Ankyrin_rpt"/>
</dbReference>
<keyword evidence="9" id="KW-0325">Glycoprotein</keyword>
<sequence>KILNEEIVTNFIPILEAQDKNGNTALQIAGKIGNINSVRKLLSMGSNVILGNREGENVLHIACRLGRTKIIQMIADHPQFFVLLNTTNNNGWTPVHAAAHEGHIEVLQVLMKKGLFFHKCNDGRTPLHIAAANGHKKVVSLVLQTYSHLLNTADNNGNTPLHWAAMNNRGNIAEFLLSRNCRITYNTDGYSAIDVALIHKFAEVSFAMVTHKTRGDEVLGLNNGRNTCIMEALIAQLPAVAKAVLDSGIKYSGTERPDSPTYRVEYNFKWLEKPEGSNGKKSTASYLPVLNDMVRYGRVSLLSHQLSLKYMEMKWKTYGKYIQFTNLIIYLIYLLIVTSVSTSEIERDFKFYVRFQWFNESDEICHLKNESCAMPTYVGRGPKELDAFRSYRKSTHNYKWRKYDSVKIWVMTVFAALNILLELLSIFRHGIKYCKTVDFWMWLAMNISCLIANFFQITARLYKENTAVVSYAWVNPSLANAVFMGWLYLFIMMRRFDSVGLYVSMFLEILKTLLRVLFVFSALIIAFTLAFFVLLSNGNHVMFSTFPLSFVRTFTMMLGDLDFMNSFYFPYHCDYMESNNRTDTRMYINMGECKYSRRMSHPYATFTMVCVFLVFIPIVMVNLLIGLAVGDIALAKKNVQLKRLSMQVQNHTNIEKCLPACLLRRVNKTLVVEYPNMNKIKGFISFISSFSRHERNQDARQVPGVEFDDVVKCVNNVSSDVAEMKSMI</sequence>
<feature type="domain" description="Ion transport" evidence="13">
    <location>
        <begin position="406"/>
        <end position="638"/>
    </location>
</feature>
<evidence type="ECO:0000256" key="9">
    <source>
        <dbReference type="ARBA" id="ARBA00023180"/>
    </source>
</evidence>
<feature type="non-terminal residue" evidence="14">
    <location>
        <position position="1"/>
    </location>
</feature>
<evidence type="ECO:0000259" key="13">
    <source>
        <dbReference type="Pfam" id="PF00520"/>
    </source>
</evidence>
<evidence type="ECO:0000256" key="4">
    <source>
        <dbReference type="ARBA" id="ARBA00022737"/>
    </source>
</evidence>
<keyword evidence="15" id="KW-1185">Reference proteome</keyword>
<feature type="transmembrane region" description="Helical" evidence="12">
    <location>
        <begin position="471"/>
        <end position="491"/>
    </location>
</feature>
<accession>A0A8J2PF00</accession>
<dbReference type="Pfam" id="PF12796">
    <property type="entry name" value="Ank_2"/>
    <property type="match status" value="1"/>
</dbReference>
<keyword evidence="7" id="KW-0406">Ion transport</keyword>
<dbReference type="EMBL" id="CAJVCH010541495">
    <property type="protein sequence ID" value="CAG7826887.1"/>
    <property type="molecule type" value="Genomic_DNA"/>
</dbReference>
<name>A0A8J2PF00_9HEXA</name>
<proteinExistence type="predicted"/>
<evidence type="ECO:0000256" key="10">
    <source>
        <dbReference type="ARBA" id="ARBA00023303"/>
    </source>
</evidence>
<feature type="repeat" description="ANK" evidence="11">
    <location>
        <begin position="122"/>
        <end position="144"/>
    </location>
</feature>
<dbReference type="PROSITE" id="PS50088">
    <property type="entry name" value="ANK_REPEAT"/>
    <property type="match status" value="4"/>
</dbReference>
<dbReference type="Proteomes" id="UP000708208">
    <property type="component" value="Unassembled WGS sequence"/>
</dbReference>
<evidence type="ECO:0000256" key="2">
    <source>
        <dbReference type="ARBA" id="ARBA00022448"/>
    </source>
</evidence>
<dbReference type="Pfam" id="PF13637">
    <property type="entry name" value="Ank_4"/>
    <property type="match status" value="1"/>
</dbReference>
<evidence type="ECO:0000256" key="1">
    <source>
        <dbReference type="ARBA" id="ARBA00004141"/>
    </source>
</evidence>
<evidence type="ECO:0000256" key="6">
    <source>
        <dbReference type="ARBA" id="ARBA00023043"/>
    </source>
</evidence>
<feature type="transmembrane region" description="Helical" evidence="12">
    <location>
        <begin position="321"/>
        <end position="341"/>
    </location>
</feature>
<organism evidence="14 15">
    <name type="scientific">Allacma fusca</name>
    <dbReference type="NCBI Taxonomy" id="39272"/>
    <lineage>
        <taxon>Eukaryota</taxon>
        <taxon>Metazoa</taxon>
        <taxon>Ecdysozoa</taxon>
        <taxon>Arthropoda</taxon>
        <taxon>Hexapoda</taxon>
        <taxon>Collembola</taxon>
        <taxon>Symphypleona</taxon>
        <taxon>Sminthuridae</taxon>
        <taxon>Allacma</taxon>
    </lineage>
</organism>
<evidence type="ECO:0000256" key="3">
    <source>
        <dbReference type="ARBA" id="ARBA00022692"/>
    </source>
</evidence>
<dbReference type="GO" id="GO:0034703">
    <property type="term" value="C:cation channel complex"/>
    <property type="evidence" value="ECO:0007669"/>
    <property type="project" value="UniProtKB-ARBA"/>
</dbReference>
<feature type="transmembrane region" description="Helical" evidence="12">
    <location>
        <begin position="606"/>
        <end position="634"/>
    </location>
</feature>
<protein>
    <recommendedName>
        <fullName evidence="13">Ion transport domain-containing protein</fullName>
    </recommendedName>
</protein>
<feature type="repeat" description="ANK" evidence="11">
    <location>
        <begin position="90"/>
        <end position="122"/>
    </location>
</feature>
<comment type="caution">
    <text evidence="14">The sequence shown here is derived from an EMBL/GenBank/DDBJ whole genome shotgun (WGS) entry which is preliminary data.</text>
</comment>
<dbReference type="InterPro" id="IPR052076">
    <property type="entry name" value="TRP_cation_channel"/>
</dbReference>
<reference evidence="14" key="1">
    <citation type="submission" date="2021-06" db="EMBL/GenBank/DDBJ databases">
        <authorList>
            <person name="Hodson N. C."/>
            <person name="Mongue J. A."/>
            <person name="Jaron S. K."/>
        </authorList>
    </citation>
    <scope>NUCLEOTIDE SEQUENCE</scope>
</reference>
<evidence type="ECO:0000256" key="5">
    <source>
        <dbReference type="ARBA" id="ARBA00022989"/>
    </source>
</evidence>
<keyword evidence="6 11" id="KW-0040">ANK repeat</keyword>
<dbReference type="OrthoDB" id="1661883at2759"/>
<dbReference type="AlphaFoldDB" id="A0A8J2PF00"/>
<keyword evidence="3 12" id="KW-0812">Transmembrane</keyword>
<gene>
    <name evidence="14" type="ORF">AFUS01_LOCUS36918</name>
</gene>
<dbReference type="PANTHER" id="PTHR47143">
    <property type="entry name" value="TRANSIENT RECEPTOR POTENTIAL CATION CHANNEL PROTEIN PAINLESS"/>
    <property type="match status" value="1"/>
</dbReference>
<dbReference type="GO" id="GO:0005216">
    <property type="term" value="F:monoatomic ion channel activity"/>
    <property type="evidence" value="ECO:0007669"/>
    <property type="project" value="InterPro"/>
</dbReference>
<dbReference type="Pfam" id="PF00520">
    <property type="entry name" value="Ion_trans"/>
    <property type="match status" value="1"/>
</dbReference>
<dbReference type="PANTHER" id="PTHR47143:SF1">
    <property type="entry name" value="ION_TRANS DOMAIN-CONTAINING PROTEIN"/>
    <property type="match status" value="1"/>
</dbReference>
<feature type="transmembrane region" description="Helical" evidence="12">
    <location>
        <begin position="408"/>
        <end position="427"/>
    </location>
</feature>
<dbReference type="PROSITE" id="PS50297">
    <property type="entry name" value="ANK_REP_REGION"/>
    <property type="match status" value="4"/>
</dbReference>
<keyword evidence="4" id="KW-0677">Repeat</keyword>
<dbReference type="InterPro" id="IPR005821">
    <property type="entry name" value="Ion_trans_dom"/>
</dbReference>
<evidence type="ECO:0000256" key="11">
    <source>
        <dbReference type="PROSITE-ProRule" id="PRU00023"/>
    </source>
</evidence>
<feature type="repeat" description="ANK" evidence="11">
    <location>
        <begin position="156"/>
        <end position="188"/>
    </location>
</feature>
<feature type="transmembrane region" description="Helical" evidence="12">
    <location>
        <begin position="512"/>
        <end position="535"/>
    </location>
</feature>
<evidence type="ECO:0000313" key="15">
    <source>
        <dbReference type="Proteomes" id="UP000708208"/>
    </source>
</evidence>
<keyword evidence="2" id="KW-0813">Transport</keyword>
<comment type="subcellular location">
    <subcellularLocation>
        <location evidence="1">Membrane</location>
        <topology evidence="1">Multi-pass membrane protein</topology>
    </subcellularLocation>
</comment>
<keyword evidence="10" id="KW-0407">Ion channel</keyword>
<keyword evidence="5 12" id="KW-1133">Transmembrane helix</keyword>
<feature type="transmembrane region" description="Helical" evidence="12">
    <location>
        <begin position="439"/>
        <end position="459"/>
    </location>
</feature>
<keyword evidence="8 12" id="KW-0472">Membrane</keyword>
<evidence type="ECO:0000313" key="14">
    <source>
        <dbReference type="EMBL" id="CAG7826887.1"/>
    </source>
</evidence>
<feature type="repeat" description="ANK" evidence="11">
    <location>
        <begin position="21"/>
        <end position="53"/>
    </location>
</feature>
<evidence type="ECO:0000256" key="12">
    <source>
        <dbReference type="SAM" id="Phobius"/>
    </source>
</evidence>
<dbReference type="SMART" id="SM00248">
    <property type="entry name" value="ANK"/>
    <property type="match status" value="6"/>
</dbReference>
<evidence type="ECO:0000256" key="7">
    <source>
        <dbReference type="ARBA" id="ARBA00023065"/>
    </source>
</evidence>
<evidence type="ECO:0000256" key="8">
    <source>
        <dbReference type="ARBA" id="ARBA00023136"/>
    </source>
</evidence>